<proteinExistence type="predicted"/>
<protein>
    <submittedName>
        <fullName evidence="1">Uncharacterized protein</fullName>
    </submittedName>
</protein>
<name>A0ABS4JM81_9FIRM</name>
<reference evidence="1 2" key="1">
    <citation type="submission" date="2021-03" db="EMBL/GenBank/DDBJ databases">
        <title>Genomic Encyclopedia of Type Strains, Phase IV (KMG-IV): sequencing the most valuable type-strain genomes for metagenomic binning, comparative biology and taxonomic classification.</title>
        <authorList>
            <person name="Goeker M."/>
        </authorList>
    </citation>
    <scope>NUCLEOTIDE SEQUENCE [LARGE SCALE GENOMIC DNA]</scope>
    <source>
        <strain evidence="1 2">DSM 27138</strain>
    </source>
</reference>
<organism evidence="1 2">
    <name type="scientific">Symbiobacterium terraclitae</name>
    <dbReference type="NCBI Taxonomy" id="557451"/>
    <lineage>
        <taxon>Bacteria</taxon>
        <taxon>Bacillati</taxon>
        <taxon>Bacillota</taxon>
        <taxon>Clostridia</taxon>
        <taxon>Eubacteriales</taxon>
        <taxon>Symbiobacteriaceae</taxon>
        <taxon>Symbiobacterium</taxon>
    </lineage>
</organism>
<evidence type="ECO:0000313" key="1">
    <source>
        <dbReference type="EMBL" id="MBP2016647.1"/>
    </source>
</evidence>
<dbReference type="RefSeq" id="WP_209464813.1">
    <property type="nucleotide sequence ID" value="NZ_JAGGLG010000001.1"/>
</dbReference>
<accession>A0ABS4JM81</accession>
<keyword evidence="2" id="KW-1185">Reference proteome</keyword>
<evidence type="ECO:0000313" key="2">
    <source>
        <dbReference type="Proteomes" id="UP001519289"/>
    </source>
</evidence>
<dbReference type="Proteomes" id="UP001519289">
    <property type="component" value="Unassembled WGS sequence"/>
</dbReference>
<comment type="caution">
    <text evidence="1">The sequence shown here is derived from an EMBL/GenBank/DDBJ whole genome shotgun (WGS) entry which is preliminary data.</text>
</comment>
<gene>
    <name evidence="1" type="ORF">J2Z79_000020</name>
</gene>
<dbReference type="EMBL" id="JAGGLG010000001">
    <property type="protein sequence ID" value="MBP2016647.1"/>
    <property type="molecule type" value="Genomic_DNA"/>
</dbReference>
<sequence>MGHTVVGVFRHSGDAHMIAAHLRDAFTLDDDELDVIGEAEFNMGRAEVEPTDAWLLAAFTGIGLNDLGDDDPVMKRWGDQVQRGSTLVVARADDPDRATEIAGEMRRAGAARVDLLPH</sequence>